<protein>
    <submittedName>
        <fullName evidence="1">Tail protein</fullName>
    </submittedName>
</protein>
<sequence length="663" mass="74805">MNEIRIAVLNPHDRVLAFLDNTHRNSMHYWNDELHEYLQGTANTYAFTVSSKHEDAAYIVEGNKVAFVYNGKDYYLNIVHVEKDEFTVTATAWSLSFELINENVGAYKSESAMSFEEYVTAFDPERTVRIGINEVSDKRISNEWTGEATVLSRLFSVANVFDAEIEFQTVLNDDYSLKEIVMNVYREHSDDNAGVGEFRGDIKLRYGKNVTGIRKESSIENLYTGIRPTGKDGLTIQGIEKEELDENGVVEFYTQGPDIRAPQARDRFPSNLINKEDGYIFMPKSYDTDNKDKLYSMALSDLRTASEPVVTYDVTGYFDTAIGDTVEIEDEEYVPTLYLSARVSEQVRSFTNPQANKTVFTNFKELQSEISEDLLQKVEDLINKTKIYTSSISTDNGIVFKNNEGFTNLTANVIDNGVDRTDNFTIRWFKDGNHIYAGRTIKVRALDVESKAVYKFEARDTEGILRGFEEVTVMDVSDGTDGEDAAIKSDTPPDDKTKLWYDTVNNVFKYWDGEKWVEAYAEDIEDAKDAAGNAQESANTAISSVTNINTSFEKYKNEVRAEFKNTVEYVNGKTEVVDTWVRQGSDGVTPFLELGGTGNDLKARLTNSRLGFYQGDKGLAYFGNEKAYMPVAEIDNLSAKRVGVGNYAMLDNGDGHLSIIYIE</sequence>
<dbReference type="EMBL" id="BK014733">
    <property type="protein sequence ID" value="DAD73224.1"/>
    <property type="molecule type" value="Genomic_DNA"/>
</dbReference>
<evidence type="ECO:0000313" key="1">
    <source>
        <dbReference type="EMBL" id="DAD73224.1"/>
    </source>
</evidence>
<organism evidence="1">
    <name type="scientific">Siphoviridae sp. ctxBC2</name>
    <dbReference type="NCBI Taxonomy" id="2826518"/>
    <lineage>
        <taxon>Viruses</taxon>
        <taxon>Duplodnaviria</taxon>
        <taxon>Heunggongvirae</taxon>
        <taxon>Uroviricota</taxon>
        <taxon>Caudoviricetes</taxon>
    </lineage>
</organism>
<proteinExistence type="predicted"/>
<accession>A0A8S5LTN5</accession>
<name>A0A8S5LTN5_9CAUD</name>
<reference evidence="1" key="1">
    <citation type="journal article" date="2021" name="Proc. Natl. Acad. Sci. U.S.A.">
        <title>A Catalog of Tens of Thousands of Viruses from Human Metagenomes Reveals Hidden Associations with Chronic Diseases.</title>
        <authorList>
            <person name="Tisza M.J."/>
            <person name="Buck C.B."/>
        </authorList>
    </citation>
    <scope>NUCLEOTIDE SEQUENCE</scope>
    <source>
        <strain evidence="1">CtxBC2</strain>
    </source>
</reference>